<evidence type="ECO:0000313" key="3">
    <source>
        <dbReference type="EMBL" id="SCX93289.1"/>
    </source>
</evidence>
<sequence length="112" mass="13194">MWKVDYSPKALEDLQSIKAYVIENFGVDTAHKALGKITASVRRLEEYPLLGMSLGKMIDVSTDYMHIFIEMYYVFYRIEGNIVKIVRVLNERQDFMKILFEIHTSFEEDEDC</sequence>
<keyword evidence="2" id="KW-1277">Toxin-antitoxin system</keyword>
<dbReference type="STRING" id="1120976.SAMN03080606_00513"/>
<dbReference type="NCBIfam" id="TIGR02385">
    <property type="entry name" value="RelE_StbE"/>
    <property type="match status" value="1"/>
</dbReference>
<keyword evidence="4" id="KW-1185">Reference proteome</keyword>
<dbReference type="Gene3D" id="3.30.2310.20">
    <property type="entry name" value="RelE-like"/>
    <property type="match status" value="1"/>
</dbReference>
<dbReference type="AlphaFoldDB" id="A0A1G5BSU7"/>
<dbReference type="RefSeq" id="WP_091539614.1">
    <property type="nucleotide sequence ID" value="NZ_FMUS01000002.1"/>
</dbReference>
<gene>
    <name evidence="3" type="ORF">SAMN03080606_00513</name>
</gene>
<comment type="similarity">
    <text evidence="1">Belongs to the RelE toxin family.</text>
</comment>
<protein>
    <submittedName>
        <fullName evidence="3">Addiction module toxin, RelE/StbE family</fullName>
    </submittedName>
</protein>
<dbReference type="EMBL" id="FMUS01000002">
    <property type="protein sequence ID" value="SCX93289.1"/>
    <property type="molecule type" value="Genomic_DNA"/>
</dbReference>
<dbReference type="InterPro" id="IPR035093">
    <property type="entry name" value="RelE/ParE_toxin_dom_sf"/>
</dbReference>
<accession>A0A1G5BSU7</accession>
<evidence type="ECO:0000256" key="1">
    <source>
        <dbReference type="ARBA" id="ARBA00006226"/>
    </source>
</evidence>
<name>A0A1G5BSU7_9FIRM</name>
<dbReference type="InterPro" id="IPR007712">
    <property type="entry name" value="RelE/ParE_toxin"/>
</dbReference>
<dbReference type="Pfam" id="PF05016">
    <property type="entry name" value="ParE_toxin"/>
    <property type="match status" value="1"/>
</dbReference>
<evidence type="ECO:0000313" key="4">
    <source>
        <dbReference type="Proteomes" id="UP000198636"/>
    </source>
</evidence>
<dbReference type="InterPro" id="IPR051803">
    <property type="entry name" value="TA_system_RelE-like_toxin"/>
</dbReference>
<dbReference type="PANTHER" id="PTHR33755">
    <property type="entry name" value="TOXIN PARE1-RELATED"/>
    <property type="match status" value="1"/>
</dbReference>
<dbReference type="OrthoDB" id="9806083at2"/>
<proteinExistence type="inferred from homology"/>
<evidence type="ECO:0000256" key="2">
    <source>
        <dbReference type="ARBA" id="ARBA00022649"/>
    </source>
</evidence>
<organism evidence="3 4">
    <name type="scientific">Alkaliphilus peptidifermentans DSM 18978</name>
    <dbReference type="NCBI Taxonomy" id="1120976"/>
    <lineage>
        <taxon>Bacteria</taxon>
        <taxon>Bacillati</taxon>
        <taxon>Bacillota</taxon>
        <taxon>Clostridia</taxon>
        <taxon>Peptostreptococcales</taxon>
        <taxon>Natronincolaceae</taxon>
        <taxon>Alkaliphilus</taxon>
    </lineage>
</organism>
<dbReference type="Proteomes" id="UP000198636">
    <property type="component" value="Unassembled WGS sequence"/>
</dbReference>
<reference evidence="3 4" key="1">
    <citation type="submission" date="2016-10" db="EMBL/GenBank/DDBJ databases">
        <authorList>
            <person name="de Groot N.N."/>
        </authorList>
    </citation>
    <scope>NUCLEOTIDE SEQUENCE [LARGE SCALE GENOMIC DNA]</scope>
    <source>
        <strain evidence="3 4">DSM 18978</strain>
    </source>
</reference>